<keyword evidence="2" id="KW-1185">Reference proteome</keyword>
<evidence type="ECO:0000313" key="2">
    <source>
        <dbReference type="Proteomes" id="UP000053573"/>
    </source>
</evidence>
<comment type="caution">
    <text evidence="1">The sequence shown here is derived from an EMBL/GenBank/DDBJ whole genome shotgun (WGS) entry which is preliminary data.</text>
</comment>
<gene>
    <name evidence="1" type="ORF">EMPG_14641</name>
</gene>
<proteinExistence type="predicted"/>
<name>A0A0H1BF13_9EURO</name>
<protein>
    <submittedName>
        <fullName evidence="1">Uncharacterized protein</fullName>
    </submittedName>
</protein>
<dbReference type="EMBL" id="LDEV01002207">
    <property type="protein sequence ID" value="KLJ09945.1"/>
    <property type="molecule type" value="Genomic_DNA"/>
</dbReference>
<accession>A0A0H1BF13</accession>
<organism evidence="1 2">
    <name type="scientific">Blastomyces silverae</name>
    <dbReference type="NCBI Taxonomy" id="2060906"/>
    <lineage>
        <taxon>Eukaryota</taxon>
        <taxon>Fungi</taxon>
        <taxon>Dikarya</taxon>
        <taxon>Ascomycota</taxon>
        <taxon>Pezizomycotina</taxon>
        <taxon>Eurotiomycetes</taxon>
        <taxon>Eurotiomycetidae</taxon>
        <taxon>Onygenales</taxon>
        <taxon>Ajellomycetaceae</taxon>
        <taxon>Blastomyces</taxon>
    </lineage>
</organism>
<dbReference type="Proteomes" id="UP000053573">
    <property type="component" value="Unassembled WGS sequence"/>
</dbReference>
<dbReference type="AlphaFoldDB" id="A0A0H1BF13"/>
<reference evidence="2" key="1">
    <citation type="journal article" date="2015" name="PLoS Genet.">
        <title>The dynamic genome and transcriptome of the human fungal pathogen Blastomyces and close relative Emmonsia.</title>
        <authorList>
            <person name="Munoz J.F."/>
            <person name="Gauthier G.M."/>
            <person name="Desjardins C.A."/>
            <person name="Gallo J.E."/>
            <person name="Holder J."/>
            <person name="Sullivan T.D."/>
            <person name="Marty A.J."/>
            <person name="Carmen J.C."/>
            <person name="Chen Z."/>
            <person name="Ding L."/>
            <person name="Gujja S."/>
            <person name="Magrini V."/>
            <person name="Misas E."/>
            <person name="Mitreva M."/>
            <person name="Priest M."/>
            <person name="Saif S."/>
            <person name="Whiston E.A."/>
            <person name="Young S."/>
            <person name="Zeng Q."/>
            <person name="Goldman W.E."/>
            <person name="Mardis E.R."/>
            <person name="Taylor J.W."/>
            <person name="McEwen J.G."/>
            <person name="Clay O.K."/>
            <person name="Klein B.S."/>
            <person name="Cuomo C.A."/>
        </authorList>
    </citation>
    <scope>NUCLEOTIDE SEQUENCE [LARGE SCALE GENOMIC DNA]</scope>
    <source>
        <strain evidence="2">UAMH 139</strain>
    </source>
</reference>
<sequence length="115" mass="12768">MNRSPAWKPSEPLRWAQFKWPLTNLLMFEAAALRPADLTARMSRCSLAPIKPRSQVGVSRRACAIAMASSPLEHPMSGEAPKPDRSFGGFYPGSTLESKQIQEFEGVGKLKSCYR</sequence>
<evidence type="ECO:0000313" key="1">
    <source>
        <dbReference type="EMBL" id="KLJ09945.1"/>
    </source>
</evidence>